<dbReference type="AlphaFoldDB" id="A0A0A8ZG76"/>
<proteinExistence type="predicted"/>
<reference evidence="1" key="2">
    <citation type="journal article" date="2015" name="Data Brief">
        <title>Shoot transcriptome of the giant reed, Arundo donax.</title>
        <authorList>
            <person name="Barrero R.A."/>
            <person name="Guerrero F.D."/>
            <person name="Moolhuijzen P."/>
            <person name="Goolsby J.A."/>
            <person name="Tidwell J."/>
            <person name="Bellgard S.E."/>
            <person name="Bellgard M.I."/>
        </authorList>
    </citation>
    <scope>NUCLEOTIDE SEQUENCE</scope>
    <source>
        <tissue evidence="1">Shoot tissue taken approximately 20 cm above the soil surface</tissue>
    </source>
</reference>
<organism evidence="1">
    <name type="scientific">Arundo donax</name>
    <name type="common">Giant reed</name>
    <name type="synonym">Donax arundinaceus</name>
    <dbReference type="NCBI Taxonomy" id="35708"/>
    <lineage>
        <taxon>Eukaryota</taxon>
        <taxon>Viridiplantae</taxon>
        <taxon>Streptophyta</taxon>
        <taxon>Embryophyta</taxon>
        <taxon>Tracheophyta</taxon>
        <taxon>Spermatophyta</taxon>
        <taxon>Magnoliopsida</taxon>
        <taxon>Liliopsida</taxon>
        <taxon>Poales</taxon>
        <taxon>Poaceae</taxon>
        <taxon>PACMAD clade</taxon>
        <taxon>Arundinoideae</taxon>
        <taxon>Arundineae</taxon>
        <taxon>Arundo</taxon>
    </lineage>
</organism>
<evidence type="ECO:0000313" key="1">
    <source>
        <dbReference type="EMBL" id="JAD36643.1"/>
    </source>
</evidence>
<sequence>MGQTLNAIEPKPLSNLFSGLSQM</sequence>
<reference evidence="1" key="1">
    <citation type="submission" date="2014-09" db="EMBL/GenBank/DDBJ databases">
        <authorList>
            <person name="Magalhaes I.L.F."/>
            <person name="Oliveira U."/>
            <person name="Santos F.R."/>
            <person name="Vidigal T.H.D.A."/>
            <person name="Brescovit A.D."/>
            <person name="Santos A.J."/>
        </authorList>
    </citation>
    <scope>NUCLEOTIDE SEQUENCE</scope>
    <source>
        <tissue evidence="1">Shoot tissue taken approximately 20 cm above the soil surface</tissue>
    </source>
</reference>
<protein>
    <submittedName>
        <fullName evidence="1">Uncharacterized protein</fullName>
    </submittedName>
</protein>
<dbReference type="EMBL" id="GBRH01261252">
    <property type="protein sequence ID" value="JAD36643.1"/>
    <property type="molecule type" value="Transcribed_RNA"/>
</dbReference>
<name>A0A0A8ZG76_ARUDO</name>
<accession>A0A0A8ZG76</accession>